<feature type="region of interest" description="Disordered" evidence="5">
    <location>
        <begin position="367"/>
        <end position="392"/>
    </location>
</feature>
<feature type="compositionally biased region" description="Basic and acidic residues" evidence="5">
    <location>
        <begin position="367"/>
        <end position="378"/>
    </location>
</feature>
<proteinExistence type="predicted"/>
<dbReference type="InterPro" id="IPR013083">
    <property type="entry name" value="Znf_RING/FYVE/PHD"/>
</dbReference>
<evidence type="ECO:0000256" key="3">
    <source>
        <dbReference type="ARBA" id="ARBA00022833"/>
    </source>
</evidence>
<dbReference type="Pfam" id="PF16744">
    <property type="entry name" value="zf-RING_15"/>
    <property type="match status" value="1"/>
</dbReference>
<dbReference type="AlphaFoldDB" id="A0A814M9B6"/>
<dbReference type="EMBL" id="CAJNOR010001102">
    <property type="protein sequence ID" value="CAF1075133.1"/>
    <property type="molecule type" value="Genomic_DNA"/>
</dbReference>
<keyword evidence="1" id="KW-0479">Metal-binding</keyword>
<keyword evidence="8" id="KW-1185">Reference proteome</keyword>
<dbReference type="PROSITE" id="PS50016">
    <property type="entry name" value="ZF_PHD_2"/>
    <property type="match status" value="1"/>
</dbReference>
<dbReference type="InterPro" id="IPR011011">
    <property type="entry name" value="Znf_FYVE_PHD"/>
</dbReference>
<gene>
    <name evidence="7" type="ORF">XAT740_LOCUS17024</name>
</gene>
<comment type="caution">
    <text evidence="7">The sequence shown here is derived from an EMBL/GenBank/DDBJ whole genome shotgun (WGS) entry which is preliminary data.</text>
</comment>
<dbReference type="Gene3D" id="3.30.40.10">
    <property type="entry name" value="Zinc/RING finger domain, C3HC4 (zinc finger)"/>
    <property type="match status" value="1"/>
</dbReference>
<sequence length="392" mass="45436">MYRSQISSATHDERIIIEFDDTIRAWNDWKHGNTSKKSSISERYVISLVECTEMYMMHTPSLNDHSLPFEPISVPSMVHTLPDISQLCHLCHKYQGQLYPCRTCGKVYHQQCIKDMGNIKSYHSIKNAQNLIGWSCPTCEDLRPLLSTAESAETNAWIQSLGPQTVFNLDIYIQTRLKPNEIKHMKDILQTYMNTIADISTNRLTQTDLLLLDVSLKIVRTPPKLLVNSLSTFELYRISQLFLAFSSPDKQSITYDKFQQVLNVYLMTTVAELKPDERQSHISALGYNLFGNIMKYDQTWNQFVLDVTVPTLLRRYNHRTPDSFINRIVSIRRSITSSTDVSKEYDSRQSLEMFMNRVFQNLSQATEKENIPTNDHHRSTNVKAKTNTKLQY</sequence>
<feature type="domain" description="PHD-type" evidence="6">
    <location>
        <begin position="85"/>
        <end position="142"/>
    </location>
</feature>
<keyword evidence="3" id="KW-0862">Zinc</keyword>
<feature type="compositionally biased region" description="Polar residues" evidence="5">
    <location>
        <begin position="381"/>
        <end position="392"/>
    </location>
</feature>
<evidence type="ECO:0000256" key="2">
    <source>
        <dbReference type="ARBA" id="ARBA00022771"/>
    </source>
</evidence>
<evidence type="ECO:0000256" key="5">
    <source>
        <dbReference type="SAM" id="MobiDB-lite"/>
    </source>
</evidence>
<dbReference type="SUPFAM" id="SSF57903">
    <property type="entry name" value="FYVE/PHD zinc finger"/>
    <property type="match status" value="1"/>
</dbReference>
<evidence type="ECO:0000259" key="6">
    <source>
        <dbReference type="PROSITE" id="PS50016"/>
    </source>
</evidence>
<evidence type="ECO:0000256" key="4">
    <source>
        <dbReference type="PROSITE-ProRule" id="PRU00146"/>
    </source>
</evidence>
<organism evidence="7 8">
    <name type="scientific">Adineta ricciae</name>
    <name type="common">Rotifer</name>
    <dbReference type="NCBI Taxonomy" id="249248"/>
    <lineage>
        <taxon>Eukaryota</taxon>
        <taxon>Metazoa</taxon>
        <taxon>Spiralia</taxon>
        <taxon>Gnathifera</taxon>
        <taxon>Rotifera</taxon>
        <taxon>Eurotatoria</taxon>
        <taxon>Bdelloidea</taxon>
        <taxon>Adinetida</taxon>
        <taxon>Adinetidae</taxon>
        <taxon>Adineta</taxon>
    </lineage>
</organism>
<evidence type="ECO:0000313" key="7">
    <source>
        <dbReference type="EMBL" id="CAF1075133.1"/>
    </source>
</evidence>
<reference evidence="7" key="1">
    <citation type="submission" date="2021-02" db="EMBL/GenBank/DDBJ databases">
        <authorList>
            <person name="Nowell W R."/>
        </authorList>
    </citation>
    <scope>NUCLEOTIDE SEQUENCE</scope>
</reference>
<name>A0A814M9B6_ADIRI</name>
<dbReference type="InterPro" id="IPR019787">
    <property type="entry name" value="Znf_PHD-finger"/>
</dbReference>
<protein>
    <recommendedName>
        <fullName evidence="6">PHD-type domain-containing protein</fullName>
    </recommendedName>
</protein>
<evidence type="ECO:0000256" key="1">
    <source>
        <dbReference type="ARBA" id="ARBA00022723"/>
    </source>
</evidence>
<dbReference type="GO" id="GO:0008270">
    <property type="term" value="F:zinc ion binding"/>
    <property type="evidence" value="ECO:0007669"/>
    <property type="project" value="UniProtKB-KW"/>
</dbReference>
<keyword evidence="2 4" id="KW-0863">Zinc-finger</keyword>
<accession>A0A814M9B6</accession>
<dbReference type="InterPro" id="IPR031946">
    <property type="entry name" value="KIAA1045_Zf_RING"/>
</dbReference>
<evidence type="ECO:0000313" key="8">
    <source>
        <dbReference type="Proteomes" id="UP000663828"/>
    </source>
</evidence>
<dbReference type="Proteomes" id="UP000663828">
    <property type="component" value="Unassembled WGS sequence"/>
</dbReference>